<evidence type="ECO:0000313" key="4">
    <source>
        <dbReference type="Proteomes" id="UP000272942"/>
    </source>
</evidence>
<evidence type="ECO:0000256" key="2">
    <source>
        <dbReference type="SAM" id="SignalP"/>
    </source>
</evidence>
<keyword evidence="4" id="KW-1185">Reference proteome</keyword>
<feature type="compositionally biased region" description="Basic and acidic residues" evidence="1">
    <location>
        <begin position="144"/>
        <end position="164"/>
    </location>
</feature>
<reference evidence="3 4" key="2">
    <citation type="submission" date="2018-11" db="EMBL/GenBank/DDBJ databases">
        <authorList>
            <consortium name="Pathogen Informatics"/>
        </authorList>
    </citation>
    <scope>NUCLEOTIDE SEQUENCE [LARGE SCALE GENOMIC DNA]</scope>
    <source>
        <strain evidence="3 4">Egypt</strain>
    </source>
</reference>
<feature type="signal peptide" evidence="2">
    <location>
        <begin position="1"/>
        <end position="20"/>
    </location>
</feature>
<keyword evidence="2" id="KW-0732">Signal</keyword>
<dbReference type="WBParaSite" id="ECPE_0000212501-mRNA-1">
    <property type="protein sequence ID" value="ECPE_0000212501-mRNA-1"/>
    <property type="gene ID" value="ECPE_0000212501"/>
</dbReference>
<dbReference type="Proteomes" id="UP000272942">
    <property type="component" value="Unassembled WGS sequence"/>
</dbReference>
<evidence type="ECO:0000313" key="3">
    <source>
        <dbReference type="EMBL" id="VDP65476.1"/>
    </source>
</evidence>
<organism evidence="5">
    <name type="scientific">Echinostoma caproni</name>
    <dbReference type="NCBI Taxonomy" id="27848"/>
    <lineage>
        <taxon>Eukaryota</taxon>
        <taxon>Metazoa</taxon>
        <taxon>Spiralia</taxon>
        <taxon>Lophotrochozoa</taxon>
        <taxon>Platyhelminthes</taxon>
        <taxon>Trematoda</taxon>
        <taxon>Digenea</taxon>
        <taxon>Plagiorchiida</taxon>
        <taxon>Echinostomata</taxon>
        <taxon>Echinostomatoidea</taxon>
        <taxon>Echinostomatidae</taxon>
        <taxon>Echinostoma</taxon>
    </lineage>
</organism>
<dbReference type="EMBL" id="UZAN01039424">
    <property type="protein sequence ID" value="VDP65476.1"/>
    <property type="molecule type" value="Genomic_DNA"/>
</dbReference>
<accession>A0A183A590</accession>
<proteinExistence type="predicted"/>
<protein>
    <submittedName>
        <fullName evidence="5">Cystatin domain-containing protein</fullName>
    </submittedName>
</protein>
<dbReference type="AlphaFoldDB" id="A0A183A590"/>
<sequence length="210" mass="22245">MNNNIVIFLLINYYVSGIVAENCEVLTATDEAQSFVIKNNITDCQYRVQSNSGKPLKVFVNATSGTDCVKVTSGDKSETLCSTGTTTEFKSSSAVDVSADSVLTTTTTAPTTVTTPKPAPTPTNPEGTDDKNKEGQKSGTPEDPSGKSKGESQPAGKKEVKMSAEEEASEGKLQNQAGPAAVKQLIRQTRETLKNAGSNDVTVYYMLGEC</sequence>
<evidence type="ECO:0000256" key="1">
    <source>
        <dbReference type="SAM" id="MobiDB-lite"/>
    </source>
</evidence>
<feature type="chain" id="PRO_5043137820" evidence="2">
    <location>
        <begin position="21"/>
        <end position="210"/>
    </location>
</feature>
<reference evidence="5" key="1">
    <citation type="submission" date="2016-06" db="UniProtKB">
        <authorList>
            <consortium name="WormBaseParasite"/>
        </authorList>
    </citation>
    <scope>IDENTIFICATION</scope>
</reference>
<feature type="region of interest" description="Disordered" evidence="1">
    <location>
        <begin position="106"/>
        <end position="183"/>
    </location>
</feature>
<gene>
    <name evidence="3" type="ORF">ECPE_LOCUS2125</name>
</gene>
<evidence type="ECO:0000313" key="5">
    <source>
        <dbReference type="WBParaSite" id="ECPE_0000212501-mRNA-1"/>
    </source>
</evidence>
<feature type="compositionally biased region" description="Low complexity" evidence="1">
    <location>
        <begin position="106"/>
        <end position="116"/>
    </location>
</feature>
<name>A0A183A590_9TREM</name>